<dbReference type="PROSITE" id="PS50931">
    <property type="entry name" value="HTH_LYSR"/>
    <property type="match status" value="1"/>
</dbReference>
<dbReference type="InterPro" id="IPR058163">
    <property type="entry name" value="LysR-type_TF_proteobact-type"/>
</dbReference>
<evidence type="ECO:0000256" key="1">
    <source>
        <dbReference type="ARBA" id="ARBA00009437"/>
    </source>
</evidence>
<dbReference type="Pfam" id="PF03466">
    <property type="entry name" value="LysR_substrate"/>
    <property type="match status" value="1"/>
</dbReference>
<dbReference type="RefSeq" id="WP_219803449.1">
    <property type="nucleotide sequence ID" value="NZ_CP080096.1"/>
</dbReference>
<dbReference type="PRINTS" id="PR00039">
    <property type="entry name" value="HTHLYSR"/>
</dbReference>
<proteinExistence type="inferred from homology"/>
<dbReference type="SUPFAM" id="SSF53850">
    <property type="entry name" value="Periplasmic binding protein-like II"/>
    <property type="match status" value="1"/>
</dbReference>
<dbReference type="InterPro" id="IPR000847">
    <property type="entry name" value="LysR_HTH_N"/>
</dbReference>
<dbReference type="SUPFAM" id="SSF46785">
    <property type="entry name" value="Winged helix' DNA-binding domain"/>
    <property type="match status" value="1"/>
</dbReference>
<dbReference type="EMBL" id="CP080096">
    <property type="protein sequence ID" value="QYD73594.1"/>
    <property type="molecule type" value="Genomic_DNA"/>
</dbReference>
<protein>
    <submittedName>
        <fullName evidence="6">Transcriptional regulator GcvA</fullName>
    </submittedName>
</protein>
<dbReference type="Gene3D" id="3.40.190.10">
    <property type="entry name" value="Periplasmic binding protein-like II"/>
    <property type="match status" value="2"/>
</dbReference>
<dbReference type="InterPro" id="IPR036390">
    <property type="entry name" value="WH_DNA-bd_sf"/>
</dbReference>
<evidence type="ECO:0000256" key="4">
    <source>
        <dbReference type="ARBA" id="ARBA00023163"/>
    </source>
</evidence>
<dbReference type="NCBIfam" id="NF008352">
    <property type="entry name" value="PRK11139.1"/>
    <property type="match status" value="1"/>
</dbReference>
<dbReference type="CDD" id="cd08432">
    <property type="entry name" value="PBP2_GcdR_TrpI_HvrB_AmpR_like"/>
    <property type="match status" value="1"/>
</dbReference>
<comment type="similarity">
    <text evidence="1">Belongs to the LysR transcriptional regulatory family.</text>
</comment>
<evidence type="ECO:0000259" key="5">
    <source>
        <dbReference type="PROSITE" id="PS50931"/>
    </source>
</evidence>
<gene>
    <name evidence="6" type="primary">gcvA</name>
    <name evidence="6" type="ORF">KZJ38_28695</name>
</gene>
<dbReference type="PANTHER" id="PTHR30537:SF74">
    <property type="entry name" value="HTH-TYPE TRANSCRIPTIONAL REGULATOR TRPI"/>
    <property type="match status" value="1"/>
</dbReference>
<dbReference type="Proteomes" id="UP000826462">
    <property type="component" value="Chromosome 2"/>
</dbReference>
<dbReference type="Gene3D" id="1.10.10.10">
    <property type="entry name" value="Winged helix-like DNA-binding domain superfamily/Winged helix DNA-binding domain"/>
    <property type="match status" value="1"/>
</dbReference>
<organism evidence="6 7">
    <name type="scientific">Paraburkholderia edwinii</name>
    <dbReference type="NCBI Taxonomy" id="2861782"/>
    <lineage>
        <taxon>Bacteria</taxon>
        <taxon>Pseudomonadati</taxon>
        <taxon>Pseudomonadota</taxon>
        <taxon>Betaproteobacteria</taxon>
        <taxon>Burkholderiales</taxon>
        <taxon>Burkholderiaceae</taxon>
        <taxon>Paraburkholderia</taxon>
    </lineage>
</organism>
<feature type="domain" description="HTH lysR-type" evidence="5">
    <location>
        <begin position="6"/>
        <end position="63"/>
    </location>
</feature>
<dbReference type="PANTHER" id="PTHR30537">
    <property type="entry name" value="HTH-TYPE TRANSCRIPTIONAL REGULATOR"/>
    <property type="match status" value="1"/>
</dbReference>
<dbReference type="Pfam" id="PF00126">
    <property type="entry name" value="HTH_1"/>
    <property type="match status" value="1"/>
</dbReference>
<dbReference type="InterPro" id="IPR036388">
    <property type="entry name" value="WH-like_DNA-bd_sf"/>
</dbReference>
<keyword evidence="2" id="KW-0805">Transcription regulation</keyword>
<dbReference type="InterPro" id="IPR005119">
    <property type="entry name" value="LysR_subst-bd"/>
</dbReference>
<keyword evidence="4" id="KW-0804">Transcription</keyword>
<name>A0ABX8UXD2_9BURK</name>
<accession>A0ABX8UXD2</accession>
<evidence type="ECO:0000256" key="3">
    <source>
        <dbReference type="ARBA" id="ARBA00023125"/>
    </source>
</evidence>
<reference evidence="6 7" key="1">
    <citation type="submission" date="2021-07" db="EMBL/GenBank/DDBJ databases">
        <title>Paraburkholderia edwinii protects Aspergillus sp. from phenazines by acting as a toxin sponge.</title>
        <authorList>
            <person name="Dahlstrom K.M."/>
            <person name="Newman D.K."/>
        </authorList>
    </citation>
    <scope>NUCLEOTIDE SEQUENCE [LARGE SCALE GENOMIC DNA]</scope>
    <source>
        <strain evidence="6 7">Pe01</strain>
    </source>
</reference>
<evidence type="ECO:0000313" key="7">
    <source>
        <dbReference type="Proteomes" id="UP000826462"/>
    </source>
</evidence>
<evidence type="ECO:0000313" key="6">
    <source>
        <dbReference type="EMBL" id="QYD73594.1"/>
    </source>
</evidence>
<keyword evidence="3" id="KW-0238">DNA-binding</keyword>
<keyword evidence="7" id="KW-1185">Reference proteome</keyword>
<evidence type="ECO:0000256" key="2">
    <source>
        <dbReference type="ARBA" id="ARBA00023015"/>
    </source>
</evidence>
<sequence>MKRTLPPLNALRAFEAAGRLGSFKEAAAELHVTHGAVSQHVRALEEWLDAPLFERRNRRVVLTPAARAYLDEIGPLFEQLAQATSRYGIPATISRTLSVNAVATFTLRWLVPRLAKFHREHPGVEVKVDTSNEPLESLKETYDVIIRGGPDTFYGYSMRVFLSEERVPVCSPAMLKRLPARVPDDLRTHTLLHTSSLPRLWPDWLARANVPTLSPAATLTFDHFYLTLQAAVDGVGIAMGPIALVADDLAAGRLVLPFDGPRLPSRSYCSYVPQEKAADDLVKLFCAWLEREGQRAQTRSSGKPPANVSLK</sequence>